<dbReference type="InterPro" id="IPR047692">
    <property type="entry name" value="T4P_ComGB"/>
</dbReference>
<dbReference type="Pfam" id="PF00482">
    <property type="entry name" value="T2SSF"/>
    <property type="match status" value="2"/>
</dbReference>
<keyword evidence="3" id="KW-1003">Cell membrane</keyword>
<comment type="caution">
    <text evidence="9">The sequence shown here is derived from an EMBL/GenBank/DDBJ whole genome shotgun (WGS) entry which is preliminary data.</text>
</comment>
<keyword evidence="4 7" id="KW-0812">Transmembrane</keyword>
<feature type="transmembrane region" description="Helical" evidence="7">
    <location>
        <begin position="123"/>
        <end position="145"/>
    </location>
</feature>
<evidence type="ECO:0000259" key="8">
    <source>
        <dbReference type="Pfam" id="PF00482"/>
    </source>
</evidence>
<protein>
    <submittedName>
        <fullName evidence="9">Type II secretion system F family protein</fullName>
    </submittedName>
</protein>
<dbReference type="RefSeq" id="WP_191706594.1">
    <property type="nucleotide sequence ID" value="NZ_JACSQA010000005.1"/>
</dbReference>
<feature type="transmembrane region" description="Helical" evidence="7">
    <location>
        <begin position="328"/>
        <end position="349"/>
    </location>
</feature>
<name>A0ABR8X9S4_9BACL</name>
<accession>A0ABR8X9S4</accession>
<feature type="domain" description="Type II secretion system protein GspF" evidence="8">
    <location>
        <begin position="27"/>
        <end position="147"/>
    </location>
</feature>
<gene>
    <name evidence="9" type="ORF">H9636_05345</name>
</gene>
<evidence type="ECO:0000256" key="3">
    <source>
        <dbReference type="ARBA" id="ARBA00022475"/>
    </source>
</evidence>
<comment type="similarity">
    <text evidence="2">Belongs to the GSP F family.</text>
</comment>
<evidence type="ECO:0000313" key="10">
    <source>
        <dbReference type="Proteomes" id="UP000640930"/>
    </source>
</evidence>
<dbReference type="PRINTS" id="PR00812">
    <property type="entry name" value="BCTERIALGSPF"/>
</dbReference>
<evidence type="ECO:0000256" key="4">
    <source>
        <dbReference type="ARBA" id="ARBA00022692"/>
    </source>
</evidence>
<dbReference type="EMBL" id="JACSQA010000005">
    <property type="protein sequence ID" value="MBD8026078.1"/>
    <property type="molecule type" value="Genomic_DNA"/>
</dbReference>
<dbReference type="InterPro" id="IPR042094">
    <property type="entry name" value="T2SS_GspF_sf"/>
</dbReference>
<organism evidence="9 10">
    <name type="scientific">Ureibacillus galli</name>
    <dbReference type="NCBI Taxonomy" id="2762222"/>
    <lineage>
        <taxon>Bacteria</taxon>
        <taxon>Bacillati</taxon>
        <taxon>Bacillota</taxon>
        <taxon>Bacilli</taxon>
        <taxon>Bacillales</taxon>
        <taxon>Caryophanaceae</taxon>
        <taxon>Ureibacillus</taxon>
    </lineage>
</organism>
<dbReference type="PANTHER" id="PTHR30012:SF0">
    <property type="entry name" value="TYPE II SECRETION SYSTEM PROTEIN F-RELATED"/>
    <property type="match status" value="1"/>
</dbReference>
<dbReference type="Proteomes" id="UP000640930">
    <property type="component" value="Unassembled WGS sequence"/>
</dbReference>
<feature type="domain" description="Type II secretion system protein GspF" evidence="8">
    <location>
        <begin position="227"/>
        <end position="347"/>
    </location>
</feature>
<evidence type="ECO:0000256" key="1">
    <source>
        <dbReference type="ARBA" id="ARBA00004651"/>
    </source>
</evidence>
<dbReference type="NCBIfam" id="NF041012">
    <property type="entry name" value="T4P_ComGB"/>
    <property type="match status" value="1"/>
</dbReference>
<evidence type="ECO:0000256" key="7">
    <source>
        <dbReference type="SAM" id="Phobius"/>
    </source>
</evidence>
<comment type="subcellular location">
    <subcellularLocation>
        <location evidence="1">Cell membrane</location>
        <topology evidence="1">Multi-pass membrane protein</topology>
    </subcellularLocation>
</comment>
<keyword evidence="6 7" id="KW-0472">Membrane</keyword>
<evidence type="ECO:0000256" key="2">
    <source>
        <dbReference type="ARBA" id="ARBA00005745"/>
    </source>
</evidence>
<evidence type="ECO:0000256" key="5">
    <source>
        <dbReference type="ARBA" id="ARBA00022989"/>
    </source>
</evidence>
<proteinExistence type="inferred from homology"/>
<dbReference type="InterPro" id="IPR018076">
    <property type="entry name" value="T2SS_GspF_dom"/>
</dbReference>
<evidence type="ECO:0000256" key="6">
    <source>
        <dbReference type="ARBA" id="ARBA00023136"/>
    </source>
</evidence>
<dbReference type="Gene3D" id="1.20.81.30">
    <property type="entry name" value="Type II secretion system (T2SS), domain F"/>
    <property type="match status" value="2"/>
</dbReference>
<keyword evidence="10" id="KW-1185">Reference proteome</keyword>
<reference evidence="9 10" key="1">
    <citation type="submission" date="2020-08" db="EMBL/GenBank/DDBJ databases">
        <title>A Genomic Blueprint of the Chicken Gut Microbiome.</title>
        <authorList>
            <person name="Gilroy R."/>
            <person name="Ravi A."/>
            <person name="Getino M."/>
            <person name="Pursley I."/>
            <person name="Horton D.L."/>
            <person name="Alikhan N.-F."/>
            <person name="Baker D."/>
            <person name="Gharbi K."/>
            <person name="Hall N."/>
            <person name="Watson M."/>
            <person name="Adriaenssens E.M."/>
            <person name="Foster-Nyarko E."/>
            <person name="Jarju S."/>
            <person name="Secka A."/>
            <person name="Antonio M."/>
            <person name="Oren A."/>
            <person name="Chaudhuri R."/>
            <person name="La Ragione R.M."/>
            <person name="Hildebrand F."/>
            <person name="Pallen M.J."/>
        </authorList>
    </citation>
    <scope>NUCLEOTIDE SEQUENCE [LARGE SCALE GENOMIC DNA]</scope>
    <source>
        <strain evidence="9 10">Re31</strain>
    </source>
</reference>
<sequence length="355" mass="41165">MQPLRLKFIDHPFLPSKKKKVKQLPAFLNRLSTLLNEGYTFADSVDMLLPYHVEDLVYWRAVVYEKLKNGADVTDILQSLSIPNYYLITIQIAEESGKLAEVLKTVSKQLEFTYQMRKKVVKLLSYPIFLSFVLIMIFIAFRTYFLPNITEIIHSRTKEESGIVSISNFFLHLPDILFIIFSSCLILFLIFIVYLKRKETYKRMDILLKIPIINYFFKLQLTIRISKTLGELLVGGISLQQALGILQSQQFNQTIAYVAKELERQVIYGESLSNAVFILAWFSPKFEDFIKHGEKSGYLGRELLLYCDLLEEKLETIVQQIVAIVQPLFFILIAVCIIAAYLSILLPMYELIELI</sequence>
<dbReference type="PANTHER" id="PTHR30012">
    <property type="entry name" value="GENERAL SECRETION PATHWAY PROTEIN"/>
    <property type="match status" value="1"/>
</dbReference>
<keyword evidence="5 7" id="KW-1133">Transmembrane helix</keyword>
<feature type="transmembrane region" description="Helical" evidence="7">
    <location>
        <begin position="176"/>
        <end position="195"/>
    </location>
</feature>
<dbReference type="InterPro" id="IPR003004">
    <property type="entry name" value="GspF/PilC"/>
</dbReference>
<evidence type="ECO:0000313" key="9">
    <source>
        <dbReference type="EMBL" id="MBD8026078.1"/>
    </source>
</evidence>